<feature type="transmembrane region" description="Helical" evidence="1">
    <location>
        <begin position="307"/>
        <end position="331"/>
    </location>
</feature>
<evidence type="ECO:0000256" key="1">
    <source>
        <dbReference type="SAM" id="Phobius"/>
    </source>
</evidence>
<name>A0A1G9KAZ6_9ACTN</name>
<feature type="transmembrane region" description="Helical" evidence="1">
    <location>
        <begin position="254"/>
        <end position="287"/>
    </location>
</feature>
<dbReference type="EMBL" id="FNFB01000022">
    <property type="protein sequence ID" value="SDL46746.1"/>
    <property type="molecule type" value="Genomic_DNA"/>
</dbReference>
<keyword evidence="3" id="KW-1185">Reference proteome</keyword>
<organism evidence="2 3">
    <name type="scientific">Nonomuraea maritima</name>
    <dbReference type="NCBI Taxonomy" id="683260"/>
    <lineage>
        <taxon>Bacteria</taxon>
        <taxon>Bacillati</taxon>
        <taxon>Actinomycetota</taxon>
        <taxon>Actinomycetes</taxon>
        <taxon>Streptosporangiales</taxon>
        <taxon>Streptosporangiaceae</taxon>
        <taxon>Nonomuraea</taxon>
    </lineage>
</organism>
<dbReference type="STRING" id="683260.SAMN05421874_12228"/>
<evidence type="ECO:0008006" key="4">
    <source>
        <dbReference type="Google" id="ProtNLM"/>
    </source>
</evidence>
<protein>
    <recommendedName>
        <fullName evidence="4">ABC transport system permease protein</fullName>
    </recommendedName>
</protein>
<keyword evidence="1" id="KW-0472">Membrane</keyword>
<keyword evidence="1" id="KW-0812">Transmembrane</keyword>
<proteinExistence type="predicted"/>
<sequence length="355" mass="37178">MVAVAMATALLIIIPAVTSQGRANYYPDARLGALVVAGFSAEQAATVRATVQQELPGGVPIVESGHAGGPSFGVTTSDRSSSWPGAYIGDQALLRYLTGNPSTPYREDTAVLVSPDGEEITSVELSVPRFATDGSATVTSIPAITVESHDPHFGRLFVPRDAVQALGLRPEPEEFIIDPSHYRVSADEQERLDRRLTGTAYTYLEQGYQAPTAWWYVVAAAILMALSGALLATRSAGSQRVLLRMSGGSAVTPRFLLACRAALSAACGTAIGAIAGCVVGLCLIWPMTISVSWETPPRAPFETPWPAIATLIVALPVLAAAIAVLALPAWLTRSSRALGRGPSAPPEPQKGAPIP</sequence>
<keyword evidence="1" id="KW-1133">Transmembrane helix</keyword>
<dbReference type="AlphaFoldDB" id="A0A1G9KAZ6"/>
<accession>A0A1G9KAZ6</accession>
<gene>
    <name evidence="2" type="ORF">SAMN05421874_12228</name>
</gene>
<dbReference type="RefSeq" id="WP_090770784.1">
    <property type="nucleotide sequence ID" value="NZ_FNFB01000022.1"/>
</dbReference>
<evidence type="ECO:0000313" key="3">
    <source>
        <dbReference type="Proteomes" id="UP000198683"/>
    </source>
</evidence>
<dbReference type="OrthoDB" id="3538647at2"/>
<feature type="transmembrane region" description="Helical" evidence="1">
    <location>
        <begin position="213"/>
        <end position="233"/>
    </location>
</feature>
<dbReference type="Proteomes" id="UP000198683">
    <property type="component" value="Unassembled WGS sequence"/>
</dbReference>
<evidence type="ECO:0000313" key="2">
    <source>
        <dbReference type="EMBL" id="SDL46746.1"/>
    </source>
</evidence>
<reference evidence="2 3" key="1">
    <citation type="submission" date="2016-10" db="EMBL/GenBank/DDBJ databases">
        <authorList>
            <person name="de Groot N.N."/>
        </authorList>
    </citation>
    <scope>NUCLEOTIDE SEQUENCE [LARGE SCALE GENOMIC DNA]</scope>
    <source>
        <strain evidence="2 3">CGMCC 4.5681</strain>
    </source>
</reference>